<name>A0ABV5S5Z2_9ACTN</name>
<organism evidence="1 2">
    <name type="scientific">Nonomuraea helvata</name>
    <dbReference type="NCBI Taxonomy" id="37484"/>
    <lineage>
        <taxon>Bacteria</taxon>
        <taxon>Bacillati</taxon>
        <taxon>Actinomycetota</taxon>
        <taxon>Actinomycetes</taxon>
        <taxon>Streptosporangiales</taxon>
        <taxon>Streptosporangiaceae</taxon>
        <taxon>Nonomuraea</taxon>
    </lineage>
</organism>
<protein>
    <recommendedName>
        <fullName evidence="3">Transcriptional regulator</fullName>
    </recommendedName>
</protein>
<sequence length="459" mass="48909">MAKNTVNPQLQAWVHATGLPLGEIGRRVRALAKSRGHSQVNPDTTRVRRWMSGEQPRPPVPELLAEVLSDALRRPLTPRDLGLLAVPLPLDTIELPLLREPAAETLAGWTQMDLLMLDRREVLELIVGTPLVAAAAHLLDTTARPLSRRQAGFDTATVAALEEITAAFARLESAHGGALYRTAIIGQLSEVTRRIQDGVPASLRARVFTAAADLAALAGWTSHDAGRYAAAQRYWSYAIYAAGEAGIPGRGAEIVTRMSHQMIYLGHLHDALALLDLAATRARRDGQVAVQALVHSQTGRVHAGLGQPADAARHLDHADELLAQAADKPAWVAYFDAAEHAGARAVSARDLTNLGHRGHPASPHFEAALRLRGPGFDRVQTMDRIGLAAALLDEGELERAAAAGHQAMESAGMQSALVASRLNTLLAAANRHHTPAIAELHSRAADAAARAPVASRVAA</sequence>
<dbReference type="EMBL" id="JBHMBW010000027">
    <property type="protein sequence ID" value="MFB9627100.1"/>
    <property type="molecule type" value="Genomic_DNA"/>
</dbReference>
<reference evidence="1 2" key="1">
    <citation type="submission" date="2024-09" db="EMBL/GenBank/DDBJ databases">
        <authorList>
            <person name="Sun Q."/>
            <person name="Mori K."/>
        </authorList>
    </citation>
    <scope>NUCLEOTIDE SEQUENCE [LARGE SCALE GENOMIC DNA]</scope>
    <source>
        <strain evidence="1 2">JCM 3143</strain>
    </source>
</reference>
<dbReference type="RefSeq" id="WP_344988939.1">
    <property type="nucleotide sequence ID" value="NZ_BAAAXV010000004.1"/>
</dbReference>
<dbReference type="SUPFAM" id="SSF48452">
    <property type="entry name" value="TPR-like"/>
    <property type="match status" value="1"/>
</dbReference>
<evidence type="ECO:0000313" key="1">
    <source>
        <dbReference type="EMBL" id="MFB9627100.1"/>
    </source>
</evidence>
<accession>A0ABV5S5Z2</accession>
<dbReference type="Proteomes" id="UP001589532">
    <property type="component" value="Unassembled WGS sequence"/>
</dbReference>
<keyword evidence="2" id="KW-1185">Reference proteome</keyword>
<evidence type="ECO:0008006" key="3">
    <source>
        <dbReference type="Google" id="ProtNLM"/>
    </source>
</evidence>
<dbReference type="InterPro" id="IPR011990">
    <property type="entry name" value="TPR-like_helical_dom_sf"/>
</dbReference>
<gene>
    <name evidence="1" type="ORF">ACFFSA_28785</name>
</gene>
<comment type="caution">
    <text evidence="1">The sequence shown here is derived from an EMBL/GenBank/DDBJ whole genome shotgun (WGS) entry which is preliminary data.</text>
</comment>
<evidence type="ECO:0000313" key="2">
    <source>
        <dbReference type="Proteomes" id="UP001589532"/>
    </source>
</evidence>
<proteinExistence type="predicted"/>